<feature type="domain" description="Integrase catalytic" evidence="2">
    <location>
        <begin position="151"/>
        <end position="327"/>
    </location>
</feature>
<dbReference type="Pfam" id="PF09299">
    <property type="entry name" value="Mu-transpos_C"/>
    <property type="match status" value="1"/>
</dbReference>
<reference evidence="3 4" key="2">
    <citation type="journal article" date="2010" name="Stand. Genomic Sci.">
        <title>Complete genome sequence of Nakamurella multipartita type strain (Y-104).</title>
        <authorList>
            <person name="Tice H."/>
            <person name="Mayilraj S."/>
            <person name="Sims D."/>
            <person name="Lapidus A."/>
            <person name="Nolan M."/>
            <person name="Lucas S."/>
            <person name="Glavina Del Rio T."/>
            <person name="Copeland A."/>
            <person name="Cheng J.F."/>
            <person name="Meincke L."/>
            <person name="Bruce D."/>
            <person name="Goodwin L."/>
            <person name="Pitluck S."/>
            <person name="Ivanova N."/>
            <person name="Mavromatis K."/>
            <person name="Ovchinnikova G."/>
            <person name="Pati A."/>
            <person name="Chen A."/>
            <person name="Palaniappan K."/>
            <person name="Land M."/>
            <person name="Hauser L."/>
            <person name="Chang Y.J."/>
            <person name="Jeffries C.D."/>
            <person name="Detter J.C."/>
            <person name="Brettin T."/>
            <person name="Rohde M."/>
            <person name="Goker M."/>
            <person name="Bristow J."/>
            <person name="Eisen J.A."/>
            <person name="Markowitz V."/>
            <person name="Hugenholtz P."/>
            <person name="Kyrpides N.C."/>
            <person name="Klenk H.P."/>
            <person name="Chen F."/>
        </authorList>
    </citation>
    <scope>NUCLEOTIDE SEQUENCE [LARGE SCALE GENOMIC DNA]</scope>
    <source>
        <strain evidence="4">ATCC 700099 / DSM 44233 / CIP 104796 / JCM 9543 / NBRC 105858 / Y-104</strain>
    </source>
</reference>
<dbReference type="GO" id="GO:0003676">
    <property type="term" value="F:nucleic acid binding"/>
    <property type="evidence" value="ECO:0007669"/>
    <property type="project" value="InterPro"/>
</dbReference>
<dbReference type="HOGENOM" id="CLU_038364_0_0_11"/>
<dbReference type="Pfam" id="PF00665">
    <property type="entry name" value="rve"/>
    <property type="match status" value="1"/>
</dbReference>
<keyword evidence="4" id="KW-1185">Reference proteome</keyword>
<dbReference type="InterPro" id="IPR055247">
    <property type="entry name" value="InsJ-like_HTH"/>
</dbReference>
<dbReference type="SUPFAM" id="SSF53098">
    <property type="entry name" value="Ribonuclease H-like"/>
    <property type="match status" value="1"/>
</dbReference>
<name>C8XA19_NAKMY</name>
<dbReference type="Gene3D" id="3.30.420.10">
    <property type="entry name" value="Ribonuclease H-like superfamily/Ribonuclease H"/>
    <property type="match status" value="1"/>
</dbReference>
<organism evidence="3 4">
    <name type="scientific">Nakamurella multipartita (strain ATCC 700099 / DSM 44233 / CIP 104796 / JCM 9543 / NBRC 105858 / Y-104)</name>
    <name type="common">Microsphaera multipartita</name>
    <dbReference type="NCBI Taxonomy" id="479431"/>
    <lineage>
        <taxon>Bacteria</taxon>
        <taxon>Bacillati</taxon>
        <taxon>Actinomycetota</taxon>
        <taxon>Actinomycetes</taxon>
        <taxon>Nakamurellales</taxon>
        <taxon>Nakamurellaceae</taxon>
        <taxon>Nakamurella</taxon>
    </lineage>
</organism>
<proteinExistence type="predicted"/>
<dbReference type="Proteomes" id="UP000002218">
    <property type="component" value="Chromosome"/>
</dbReference>
<dbReference type="EMBL" id="CP001737">
    <property type="protein sequence ID" value="ACV81219.1"/>
    <property type="molecule type" value="Genomic_DNA"/>
</dbReference>
<dbReference type="eggNOG" id="COG2801">
    <property type="taxonomic scope" value="Bacteria"/>
</dbReference>
<protein>
    <submittedName>
        <fullName evidence="3">Integrase catalytic region</fullName>
    </submittedName>
</protein>
<dbReference type="InterPro" id="IPR012337">
    <property type="entry name" value="RNaseH-like_sf"/>
</dbReference>
<dbReference type="PANTHER" id="PTHR35004:SF6">
    <property type="entry name" value="TRANSPOSASE"/>
    <property type="match status" value="1"/>
</dbReference>
<dbReference type="PANTHER" id="PTHR35004">
    <property type="entry name" value="TRANSPOSASE RV3428C-RELATED"/>
    <property type="match status" value="1"/>
</dbReference>
<dbReference type="InParanoid" id="C8XA19"/>
<dbReference type="InterPro" id="IPR015378">
    <property type="entry name" value="Transposase-like_Mu_C"/>
</dbReference>
<accession>C8XA19</accession>
<dbReference type="STRING" id="479431.Namu_4946"/>
<sequence length="489" mass="54597">MSVDTVKQRERAQQIALFRYQLICPALEPGLSTKQRGRIVRAIADRDHDGPFGGRVRYSRESLDRWIRRYRGGGFEALSPSPRQPGARIDAQVFELAAALKRENPDRTVAQVARILRASTGWSPSETTLLRHFHRLDLMVPGGAGPAVFGRFEAPDCNERWVGDALHGPRVAGRKTYLFAFLDDHSRLAVGYRFGFAEDTVRLAAALQPALGSRGVPGSVYVDNGSAFVDNWLLRACAVLGIRLVHSRPGQPQGRGKIERWFRSVRDQFLVEIEDSTAEKVRDAIMTPAQALLELNGSFTAWVEASYHHRVHSETGQTPLQRWNDGWQRAGRSPAMPTPADLTEAFLWSEQRVVTKTATVSLHGNTYQVDQVLAGRKVELVFSPFDLETIRVRYDGRDHGPAVPHRIHRHTHPKARPETPEPATTPRTGIDYLALVAQDHQQQITTDQKINYHALYPGELPGQLSIDDALADINTHDRPDQGERPGVAG</sequence>
<gene>
    <name evidence="3" type="ordered locus">Namu_4946</name>
</gene>
<reference evidence="4" key="1">
    <citation type="submission" date="2009-09" db="EMBL/GenBank/DDBJ databases">
        <title>The complete genome of Nakamurella multipartita DSM 44233.</title>
        <authorList>
            <consortium name="US DOE Joint Genome Institute (JGI-PGF)"/>
            <person name="Lucas S."/>
            <person name="Copeland A."/>
            <person name="Lapidus A."/>
            <person name="Glavina del Rio T."/>
            <person name="Dalin E."/>
            <person name="Tice H."/>
            <person name="Bruce D."/>
            <person name="Goodwin L."/>
            <person name="Pitluck S."/>
            <person name="Kyrpides N."/>
            <person name="Mavromatis K."/>
            <person name="Ivanova N."/>
            <person name="Ovchinnikova G."/>
            <person name="Sims D."/>
            <person name="Meincke L."/>
            <person name="Brettin T."/>
            <person name="Detter J.C."/>
            <person name="Han C."/>
            <person name="Larimer F."/>
            <person name="Land M."/>
            <person name="Hauser L."/>
            <person name="Markowitz V."/>
            <person name="Cheng J.-F."/>
            <person name="Hugenholtz P."/>
            <person name="Woyke T."/>
            <person name="Wu D."/>
            <person name="Klenk H.-P."/>
            <person name="Eisen J.A."/>
        </authorList>
    </citation>
    <scope>NUCLEOTIDE SEQUENCE [LARGE SCALE GENOMIC DNA]</scope>
    <source>
        <strain evidence="4">ATCC 700099 / DSM 44233 / CIP 104796 / JCM 9543 / NBRC 105858 / Y-104</strain>
    </source>
</reference>
<dbReference type="InterPro" id="IPR009057">
    <property type="entry name" value="Homeodomain-like_sf"/>
</dbReference>
<dbReference type="PROSITE" id="PS50994">
    <property type="entry name" value="INTEGRASE"/>
    <property type="match status" value="1"/>
</dbReference>
<dbReference type="GO" id="GO:0015074">
    <property type="term" value="P:DNA integration"/>
    <property type="evidence" value="ECO:0007669"/>
    <property type="project" value="InterPro"/>
</dbReference>
<dbReference type="AlphaFoldDB" id="C8XA19"/>
<dbReference type="InterPro" id="IPR001584">
    <property type="entry name" value="Integrase_cat-core"/>
</dbReference>
<evidence type="ECO:0000313" key="4">
    <source>
        <dbReference type="Proteomes" id="UP000002218"/>
    </source>
</evidence>
<evidence type="ECO:0000313" key="3">
    <source>
        <dbReference type="EMBL" id="ACV81219.1"/>
    </source>
</evidence>
<evidence type="ECO:0000256" key="1">
    <source>
        <dbReference type="SAM" id="MobiDB-lite"/>
    </source>
</evidence>
<feature type="compositionally biased region" description="Basic residues" evidence="1">
    <location>
        <begin position="405"/>
        <end position="414"/>
    </location>
</feature>
<dbReference type="KEGG" id="nml:Namu_4946"/>
<dbReference type="Pfam" id="PF13518">
    <property type="entry name" value="HTH_28"/>
    <property type="match status" value="1"/>
</dbReference>
<feature type="region of interest" description="Disordered" evidence="1">
    <location>
        <begin position="403"/>
        <end position="426"/>
    </location>
</feature>
<dbReference type="InterPro" id="IPR036397">
    <property type="entry name" value="RNaseH_sf"/>
</dbReference>
<dbReference type="OrthoDB" id="52928at2"/>
<dbReference type="SUPFAM" id="SSF46689">
    <property type="entry name" value="Homeodomain-like"/>
    <property type="match status" value="1"/>
</dbReference>
<evidence type="ECO:0000259" key="2">
    <source>
        <dbReference type="PROSITE" id="PS50994"/>
    </source>
</evidence>
<dbReference type="RefSeq" id="WP_015750027.1">
    <property type="nucleotide sequence ID" value="NC_013235.1"/>
</dbReference>